<feature type="signal peptide" evidence="2">
    <location>
        <begin position="1"/>
        <end position="39"/>
    </location>
</feature>
<evidence type="ECO:0000256" key="1">
    <source>
        <dbReference type="SAM" id="MobiDB-lite"/>
    </source>
</evidence>
<name>A0ABS3LHX8_9PROT</name>
<keyword evidence="4" id="KW-1185">Reference proteome</keyword>
<keyword evidence="2" id="KW-0732">Signal</keyword>
<reference evidence="3 4" key="1">
    <citation type="submission" date="2021-03" db="EMBL/GenBank/DDBJ databases">
        <title>The complete genome sequence of Acetobacter suratthaniensis TBRC 1719.</title>
        <authorList>
            <person name="Charoenyingcharoen P."/>
            <person name="Yukphan P."/>
        </authorList>
    </citation>
    <scope>NUCLEOTIDE SEQUENCE [LARGE SCALE GENOMIC DNA]</scope>
    <source>
        <strain evidence="3 4">TBRC 1719</strain>
    </source>
</reference>
<protein>
    <recommendedName>
        <fullName evidence="5">DUF4412 domain-containing protein</fullName>
    </recommendedName>
</protein>
<evidence type="ECO:0008006" key="5">
    <source>
        <dbReference type="Google" id="ProtNLM"/>
    </source>
</evidence>
<sequence length="264" mass="27817">MNRIFARSSGLMGHGTCRLGLFGMTMLAAMMAVANPAWAAQETADHPPLTPQRDATITYRFEPRPTEQDLRENGPPKQPVQVRYVQVLYAGDGGLLRINYLTGDAGSPPRGAVIINRAAQEVLVVLDAGRVYTRLTERESVRNPFLLDLSMQFTRAGTATVAGQPCTLWQAYSAQGGAHACVTDEGLVLSQDGVDVDGLNGGLQAVSVSYAPVPSSAFQPPAGFQEVSPQHEPGAQGGGRGPLSGAPASPERTTAPQGSEGDHP</sequence>
<evidence type="ECO:0000313" key="3">
    <source>
        <dbReference type="EMBL" id="MBO1327175.1"/>
    </source>
</evidence>
<accession>A0ABS3LHX8</accession>
<dbReference type="EMBL" id="JAFVMG010000001">
    <property type="protein sequence ID" value="MBO1327175.1"/>
    <property type="molecule type" value="Genomic_DNA"/>
</dbReference>
<dbReference type="Proteomes" id="UP000664399">
    <property type="component" value="Unassembled WGS sequence"/>
</dbReference>
<dbReference type="RefSeq" id="WP_207852103.1">
    <property type="nucleotide sequence ID" value="NZ_JAFVMG010000001.1"/>
</dbReference>
<proteinExistence type="predicted"/>
<evidence type="ECO:0000313" key="4">
    <source>
        <dbReference type="Proteomes" id="UP000664399"/>
    </source>
</evidence>
<organism evidence="3 4">
    <name type="scientific">Acetobacter suratthaniensis</name>
    <dbReference type="NCBI Taxonomy" id="1502841"/>
    <lineage>
        <taxon>Bacteria</taxon>
        <taxon>Pseudomonadati</taxon>
        <taxon>Pseudomonadota</taxon>
        <taxon>Alphaproteobacteria</taxon>
        <taxon>Acetobacterales</taxon>
        <taxon>Acetobacteraceae</taxon>
        <taxon>Acetobacter</taxon>
    </lineage>
</organism>
<comment type="caution">
    <text evidence="3">The sequence shown here is derived from an EMBL/GenBank/DDBJ whole genome shotgun (WGS) entry which is preliminary data.</text>
</comment>
<gene>
    <name evidence="3" type="ORF">J2D75_01630</name>
</gene>
<feature type="chain" id="PRO_5045953506" description="DUF4412 domain-containing protein" evidence="2">
    <location>
        <begin position="40"/>
        <end position="264"/>
    </location>
</feature>
<evidence type="ECO:0000256" key="2">
    <source>
        <dbReference type="SAM" id="SignalP"/>
    </source>
</evidence>
<feature type="region of interest" description="Disordered" evidence="1">
    <location>
        <begin position="217"/>
        <end position="264"/>
    </location>
</feature>